<dbReference type="Proteomes" id="UP000600101">
    <property type="component" value="Unassembled WGS sequence"/>
</dbReference>
<name>A0A9X0UIM6_9PROT</name>
<dbReference type="AlphaFoldDB" id="A0A9X0UIM6"/>
<organism evidence="1 2">
    <name type="scientific">Siccirubricoccus deserti</name>
    <dbReference type="NCBI Taxonomy" id="2013562"/>
    <lineage>
        <taxon>Bacteria</taxon>
        <taxon>Pseudomonadati</taxon>
        <taxon>Pseudomonadota</taxon>
        <taxon>Alphaproteobacteria</taxon>
        <taxon>Acetobacterales</taxon>
        <taxon>Roseomonadaceae</taxon>
        <taxon>Siccirubricoccus</taxon>
    </lineage>
</organism>
<gene>
    <name evidence="1" type="ORF">H7965_18050</name>
</gene>
<comment type="caution">
    <text evidence="1">The sequence shown here is derived from an EMBL/GenBank/DDBJ whole genome shotgun (WGS) entry which is preliminary data.</text>
</comment>
<accession>A0A9X0UIM6</accession>
<evidence type="ECO:0000313" key="1">
    <source>
        <dbReference type="EMBL" id="MBC4017215.1"/>
    </source>
</evidence>
<keyword evidence="2" id="KW-1185">Reference proteome</keyword>
<dbReference type="RefSeq" id="WP_186771980.1">
    <property type="nucleotide sequence ID" value="NZ_JACOMF010000025.1"/>
</dbReference>
<dbReference type="EMBL" id="JACOMF010000025">
    <property type="protein sequence ID" value="MBC4017215.1"/>
    <property type="molecule type" value="Genomic_DNA"/>
</dbReference>
<protein>
    <submittedName>
        <fullName evidence="1">Uncharacterized protein</fullName>
    </submittedName>
</protein>
<evidence type="ECO:0000313" key="2">
    <source>
        <dbReference type="Proteomes" id="UP000600101"/>
    </source>
</evidence>
<sequence>MPTFRFAEAALSSASLVSATATQAEVAELSTTGIFLGDPIDNGMPWPELVTGLIPKHAAVVELMKVDIFHPGPIIDGIPAPDLAHDISLFG</sequence>
<reference evidence="1" key="1">
    <citation type="submission" date="2020-08" db="EMBL/GenBank/DDBJ databases">
        <authorList>
            <person name="Hu Y."/>
            <person name="Nguyen S.V."/>
            <person name="Li F."/>
            <person name="Fanning S."/>
        </authorList>
    </citation>
    <scope>NUCLEOTIDE SEQUENCE</scope>
    <source>
        <strain evidence="1">SYSU D8009</strain>
    </source>
</reference>
<proteinExistence type="predicted"/>